<keyword evidence="9" id="KW-1185">Reference proteome</keyword>
<feature type="domain" description="D-isomer specific 2-hydroxyacid dehydrogenase NAD-binding" evidence="7">
    <location>
        <begin position="119"/>
        <end position="292"/>
    </location>
</feature>
<dbReference type="InterPro" id="IPR036291">
    <property type="entry name" value="NAD(P)-bd_dom_sf"/>
</dbReference>
<dbReference type="GO" id="GO:0009853">
    <property type="term" value="P:photorespiration"/>
    <property type="evidence" value="ECO:0007669"/>
    <property type="project" value="UniProtKB-ARBA"/>
</dbReference>
<dbReference type="GO" id="GO:0051287">
    <property type="term" value="F:NAD binding"/>
    <property type="evidence" value="ECO:0007669"/>
    <property type="project" value="InterPro"/>
</dbReference>
<dbReference type="InterPro" id="IPR050223">
    <property type="entry name" value="D-isomer_2-hydroxyacid_DH"/>
</dbReference>
<evidence type="ECO:0000256" key="5">
    <source>
        <dbReference type="RuleBase" id="RU003719"/>
    </source>
</evidence>
<dbReference type="InterPro" id="IPR006140">
    <property type="entry name" value="D-isomer_DH_NAD-bd"/>
</dbReference>
<comment type="similarity">
    <text evidence="5">Belongs to the D-isomer specific 2-hydroxyacid dehydrogenase family.</text>
</comment>
<reference evidence="8 9" key="1">
    <citation type="journal article" date="2014" name="PLoS ONE">
        <title>Global Analysis of Gene Expression Profiles in Physic Nut (Jatropha curcas L.) Seedlings Exposed to Salt Stress.</title>
        <authorList>
            <person name="Zhang L."/>
            <person name="Zhang C."/>
            <person name="Wu P."/>
            <person name="Chen Y."/>
            <person name="Li M."/>
            <person name="Jiang H."/>
            <person name="Wu G."/>
        </authorList>
    </citation>
    <scope>NUCLEOTIDE SEQUENCE [LARGE SCALE GENOMIC DNA]</scope>
    <source>
        <strain evidence="9">cv. GZQX0401</strain>
        <tissue evidence="8">Young leaves</tissue>
    </source>
</reference>
<evidence type="ECO:0000259" key="6">
    <source>
        <dbReference type="Pfam" id="PF00389"/>
    </source>
</evidence>
<dbReference type="STRING" id="180498.A0A067JNT3"/>
<keyword evidence="3" id="KW-0520">NAD</keyword>
<dbReference type="GO" id="GO:0005829">
    <property type="term" value="C:cytosol"/>
    <property type="evidence" value="ECO:0007669"/>
    <property type="project" value="TreeGrafter"/>
</dbReference>
<dbReference type="SUPFAM" id="SSF51735">
    <property type="entry name" value="NAD(P)-binding Rossmann-fold domains"/>
    <property type="match status" value="1"/>
</dbReference>
<evidence type="ECO:0000313" key="8">
    <source>
        <dbReference type="EMBL" id="KDP25547.1"/>
    </source>
</evidence>
<accession>A0A067JNT3</accession>
<keyword evidence="1" id="KW-0521">NADP</keyword>
<dbReference type="EMBL" id="KK914993">
    <property type="protein sequence ID" value="KDP25547.1"/>
    <property type="molecule type" value="Genomic_DNA"/>
</dbReference>
<dbReference type="SUPFAM" id="SSF52283">
    <property type="entry name" value="Formate/glycerate dehydrogenase catalytic domain-like"/>
    <property type="match status" value="1"/>
</dbReference>
<dbReference type="PANTHER" id="PTHR10996">
    <property type="entry name" value="2-HYDROXYACID DEHYDROGENASE-RELATED"/>
    <property type="match status" value="1"/>
</dbReference>
<dbReference type="GO" id="GO:0016618">
    <property type="term" value="F:hydroxypyruvate reductase [NAD(P)H] activity"/>
    <property type="evidence" value="ECO:0007669"/>
    <property type="project" value="UniProtKB-ARBA"/>
</dbReference>
<evidence type="ECO:0000256" key="2">
    <source>
        <dbReference type="ARBA" id="ARBA00023002"/>
    </source>
</evidence>
<keyword evidence="2 5" id="KW-0560">Oxidoreductase</keyword>
<protein>
    <recommendedName>
        <fullName evidence="4">glyoxylate reductase (NADP(+))</fullName>
        <ecNumber evidence="4">1.1.1.79</ecNumber>
    </recommendedName>
</protein>
<dbReference type="Proteomes" id="UP000027138">
    <property type="component" value="Unassembled WGS sequence"/>
</dbReference>
<dbReference type="Pfam" id="PF02826">
    <property type="entry name" value="2-Hacid_dh_C"/>
    <property type="match status" value="1"/>
</dbReference>
<dbReference type="KEGG" id="jcu:105645912"/>
<evidence type="ECO:0000256" key="3">
    <source>
        <dbReference type="ARBA" id="ARBA00023027"/>
    </source>
</evidence>
<evidence type="ECO:0000313" key="9">
    <source>
        <dbReference type="Proteomes" id="UP000027138"/>
    </source>
</evidence>
<evidence type="ECO:0000256" key="1">
    <source>
        <dbReference type="ARBA" id="ARBA00022857"/>
    </source>
</evidence>
<dbReference type="AlphaFoldDB" id="A0A067JNT3"/>
<evidence type="ECO:0000259" key="7">
    <source>
        <dbReference type="Pfam" id="PF02826"/>
    </source>
</evidence>
<dbReference type="FunFam" id="3.40.50.720:FF:000213">
    <property type="entry name" value="Putative 2-hydroxyacid dehydrogenase"/>
    <property type="match status" value="1"/>
</dbReference>
<name>A0A067JNT3_JATCU</name>
<sequence length="326" mass="35787">MATQDYQEDNTIPERPKVLIHRLPSFNLEFSCRLRTHFDLLDPLIDLPPADYFANVLALISVGPSPVTSDTLALLPSLQIVLGTSAGFDHIDLAECSRRGIAVTNAGTAFSEDVADYAVGLLIDVLRSISASDRYIRAGLWPIEGDYPLGFKLGCRRVGILGLGSIGSEIAKRLVPFGCRIAYTSRKEKPQFPFTFYENVYDLAANSDILIVCCSLTRETHHIVNKDVMAALGKDGVIINVGRGALVDEKQLVRFLMRGELGGAGLDVFDNEPYVPECLFELENVVLSPHVAAMTPESMEALQDVIFTNLTAFFSKQPLLSHVQND</sequence>
<proteinExistence type="inferred from homology"/>
<feature type="domain" description="D-isomer specific 2-hydroxyacid dehydrogenase catalytic" evidence="6">
    <location>
        <begin position="53"/>
        <end position="323"/>
    </location>
</feature>
<dbReference type="PANTHER" id="PTHR10996:SF268">
    <property type="entry name" value="GLYOXYLATE_HYDROXYPYRUVATE REDUCTASE HPR3"/>
    <property type="match status" value="1"/>
</dbReference>
<dbReference type="OrthoDB" id="298012at2759"/>
<evidence type="ECO:0000256" key="4">
    <source>
        <dbReference type="ARBA" id="ARBA00066661"/>
    </source>
</evidence>
<dbReference type="GO" id="GO:0030267">
    <property type="term" value="F:glyoxylate reductase (NADPH) activity"/>
    <property type="evidence" value="ECO:0007669"/>
    <property type="project" value="UniProtKB-EC"/>
</dbReference>
<gene>
    <name evidence="8" type="ORF">JCGZ_20703</name>
</gene>
<dbReference type="Gene3D" id="3.40.50.720">
    <property type="entry name" value="NAD(P)-binding Rossmann-like Domain"/>
    <property type="match status" value="2"/>
</dbReference>
<dbReference type="InterPro" id="IPR006139">
    <property type="entry name" value="D-isomer_2_OHA_DH_cat_dom"/>
</dbReference>
<dbReference type="CDD" id="cd12156">
    <property type="entry name" value="HPPR"/>
    <property type="match status" value="1"/>
</dbReference>
<dbReference type="EC" id="1.1.1.79" evidence="4"/>
<dbReference type="Pfam" id="PF00389">
    <property type="entry name" value="2-Hacid_dh"/>
    <property type="match status" value="1"/>
</dbReference>
<organism evidence="8 9">
    <name type="scientific">Jatropha curcas</name>
    <name type="common">Barbados nut</name>
    <dbReference type="NCBI Taxonomy" id="180498"/>
    <lineage>
        <taxon>Eukaryota</taxon>
        <taxon>Viridiplantae</taxon>
        <taxon>Streptophyta</taxon>
        <taxon>Embryophyta</taxon>
        <taxon>Tracheophyta</taxon>
        <taxon>Spermatophyta</taxon>
        <taxon>Magnoliopsida</taxon>
        <taxon>eudicotyledons</taxon>
        <taxon>Gunneridae</taxon>
        <taxon>Pentapetalae</taxon>
        <taxon>rosids</taxon>
        <taxon>fabids</taxon>
        <taxon>Malpighiales</taxon>
        <taxon>Euphorbiaceae</taxon>
        <taxon>Crotonoideae</taxon>
        <taxon>Jatropheae</taxon>
        <taxon>Jatropha</taxon>
    </lineage>
</organism>